<keyword evidence="3" id="KW-1185">Reference proteome</keyword>
<sequence length="157" mass="18267">MADELSLILIPLAAAAILAALWRPLRRLQDRAVFEKARRQFHRQRESLEARLVRQIAVPVVAGELEWVDCEFDDEVLYLRERHGHRLAAVVLVTLGTDSDWLPATEESQRCGVAIFRFDKDHWTVDPKVYMNLTPEDVVRQFSGTMEVLYRESTRRH</sequence>
<protein>
    <submittedName>
        <fullName evidence="2">Uncharacterized protein</fullName>
    </submittedName>
</protein>
<dbReference type="EMBL" id="CP018477">
    <property type="protein sequence ID" value="ASV73880.1"/>
    <property type="molecule type" value="Genomic_DNA"/>
</dbReference>
<evidence type="ECO:0000313" key="2">
    <source>
        <dbReference type="EMBL" id="ASV73880.1"/>
    </source>
</evidence>
<dbReference type="RefSeq" id="WP_095414357.1">
    <property type="nucleotide sequence ID" value="NZ_CP018477.1"/>
</dbReference>
<feature type="transmembrane region" description="Helical" evidence="1">
    <location>
        <begin position="6"/>
        <end position="22"/>
    </location>
</feature>
<name>A0A286RD37_9BACT</name>
<evidence type="ECO:0000256" key="1">
    <source>
        <dbReference type="SAM" id="Phobius"/>
    </source>
</evidence>
<proteinExistence type="predicted"/>
<dbReference type="Proteomes" id="UP000215086">
    <property type="component" value="Chromosome"/>
</dbReference>
<evidence type="ECO:0000313" key="3">
    <source>
        <dbReference type="Proteomes" id="UP000215086"/>
    </source>
</evidence>
<keyword evidence="1" id="KW-0812">Transmembrane</keyword>
<reference evidence="2 3" key="1">
    <citation type="journal article" name="Front. Microbiol.">
        <title>Sugar Metabolism of the First Thermophilic Planctomycete Thermogutta terrifontis: Comparative Genomic and Transcriptomic Approaches.</title>
        <authorList>
            <person name="Elcheninov A.G."/>
            <person name="Menzel P."/>
            <person name="Gudbergsdottir S.R."/>
            <person name="Slesarev A.I."/>
            <person name="Kadnikov V.V."/>
            <person name="Krogh A."/>
            <person name="Bonch-Osmolovskaya E.A."/>
            <person name="Peng X."/>
            <person name="Kublanov I.V."/>
        </authorList>
    </citation>
    <scope>NUCLEOTIDE SEQUENCE [LARGE SCALE GENOMIC DNA]</scope>
    <source>
        <strain evidence="2 3">R1</strain>
    </source>
</reference>
<dbReference type="AlphaFoldDB" id="A0A286RD37"/>
<keyword evidence="1" id="KW-1133">Transmembrane helix</keyword>
<accession>A0A286RD37</accession>
<dbReference type="KEGG" id="ttf:THTE_1278"/>
<dbReference type="OrthoDB" id="282265at2"/>
<gene>
    <name evidence="2" type="ORF">THTE_1278</name>
</gene>
<organism evidence="2 3">
    <name type="scientific">Thermogutta terrifontis</name>
    <dbReference type="NCBI Taxonomy" id="1331910"/>
    <lineage>
        <taxon>Bacteria</taxon>
        <taxon>Pseudomonadati</taxon>
        <taxon>Planctomycetota</taxon>
        <taxon>Planctomycetia</taxon>
        <taxon>Pirellulales</taxon>
        <taxon>Thermoguttaceae</taxon>
        <taxon>Thermogutta</taxon>
    </lineage>
</organism>
<keyword evidence="1" id="KW-0472">Membrane</keyword>